<organism evidence="13 14">
    <name type="scientific">Candidatus Methylobacter titanis</name>
    <dbReference type="NCBI Taxonomy" id="3053457"/>
    <lineage>
        <taxon>Bacteria</taxon>
        <taxon>Pseudomonadati</taxon>
        <taxon>Pseudomonadota</taxon>
        <taxon>Gammaproteobacteria</taxon>
        <taxon>Methylococcales</taxon>
        <taxon>Methylococcaceae</taxon>
        <taxon>Methylobacter</taxon>
    </lineage>
</organism>
<dbReference type="NCBIfam" id="TIGR00548">
    <property type="entry name" value="lolB"/>
    <property type="match status" value="1"/>
</dbReference>
<evidence type="ECO:0000256" key="5">
    <source>
        <dbReference type="ARBA" id="ARBA00022448"/>
    </source>
</evidence>
<protein>
    <recommendedName>
        <fullName evidence="4">Outer-membrane lipoprotein LolB</fullName>
    </recommendedName>
</protein>
<dbReference type="SUPFAM" id="SSF89392">
    <property type="entry name" value="Prokaryotic lipoproteins and lipoprotein localization factors"/>
    <property type="match status" value="1"/>
</dbReference>
<comment type="subunit">
    <text evidence="3">Monomer.</text>
</comment>
<evidence type="ECO:0000256" key="9">
    <source>
        <dbReference type="ARBA" id="ARBA00023139"/>
    </source>
</evidence>
<reference evidence="13" key="1">
    <citation type="submission" date="2023-01" db="EMBL/GenBank/DDBJ databases">
        <title>Biogeochemical cycle of methane in antarctic sediments.</title>
        <authorList>
            <person name="Roldan D.M."/>
            <person name="Menes R.J."/>
        </authorList>
    </citation>
    <scope>NUCLEOTIDE SEQUENCE [LARGE SCALE GENOMIC DNA]</scope>
    <source>
        <strain evidence="13">K-2018 MAG008</strain>
    </source>
</reference>
<evidence type="ECO:0000256" key="3">
    <source>
        <dbReference type="ARBA" id="ARBA00011245"/>
    </source>
</evidence>
<dbReference type="AlphaFoldDB" id="A0AA43TL11"/>
<evidence type="ECO:0000256" key="7">
    <source>
        <dbReference type="ARBA" id="ARBA00022927"/>
    </source>
</evidence>
<accession>A0AA43TL11</accession>
<evidence type="ECO:0000256" key="1">
    <source>
        <dbReference type="ARBA" id="ARBA00004459"/>
    </source>
</evidence>
<dbReference type="Gene3D" id="2.50.20.10">
    <property type="entry name" value="Lipoprotein localisation LolA/LolB/LppX"/>
    <property type="match status" value="1"/>
</dbReference>
<dbReference type="EMBL" id="JAQSDF010000011">
    <property type="protein sequence ID" value="MDI1230603.1"/>
    <property type="molecule type" value="Genomic_DNA"/>
</dbReference>
<comment type="subcellular location">
    <subcellularLocation>
        <location evidence="1">Cell outer membrane</location>
        <topology evidence="1">Lipid-anchor</topology>
    </subcellularLocation>
</comment>
<dbReference type="InterPro" id="IPR029046">
    <property type="entry name" value="LolA/LolB/LppX"/>
</dbReference>
<keyword evidence="10" id="KW-0143">Chaperone</keyword>
<proteinExistence type="inferred from homology"/>
<dbReference type="PROSITE" id="PS51257">
    <property type="entry name" value="PROKAR_LIPOPROTEIN"/>
    <property type="match status" value="1"/>
</dbReference>
<keyword evidence="7" id="KW-0653">Protein transport</keyword>
<dbReference type="GO" id="GO:0009279">
    <property type="term" value="C:cell outer membrane"/>
    <property type="evidence" value="ECO:0007669"/>
    <property type="project" value="UniProtKB-SubCell"/>
</dbReference>
<keyword evidence="14" id="KW-1185">Reference proteome</keyword>
<evidence type="ECO:0000256" key="2">
    <source>
        <dbReference type="ARBA" id="ARBA00009696"/>
    </source>
</evidence>
<keyword evidence="9" id="KW-0564">Palmitate</keyword>
<comment type="similarity">
    <text evidence="2">Belongs to the LolB family.</text>
</comment>
<sequence>MLRFKIGLLVGGCLIFLLSACSVVPVEPDARYSRAAMLHLYELEHWSFEGRLALTGEGDPWSANISWDHSPDAEKIRLSGPMGQGAVVISLADNVVTIDRGGDDVQSSTQPEEFIKRQLGMLVPVLSLRYWVVGLPEPSVSYKETDAGFNQAGWLSEYKQMQSVDNSTMPHKMTVMNKQVKLKLIIDRWVVNDVKKN</sequence>
<keyword evidence="6" id="KW-0732">Signal</keyword>
<keyword evidence="12 13" id="KW-0449">Lipoprotein</keyword>
<dbReference type="GO" id="GO:0015031">
    <property type="term" value="P:protein transport"/>
    <property type="evidence" value="ECO:0007669"/>
    <property type="project" value="UniProtKB-KW"/>
</dbReference>
<name>A0AA43TL11_9GAMM</name>
<keyword evidence="8" id="KW-0472">Membrane</keyword>
<keyword evidence="5" id="KW-0813">Transport</keyword>
<gene>
    <name evidence="13" type="primary">lolB</name>
    <name evidence="13" type="ORF">PSU93_05575</name>
</gene>
<evidence type="ECO:0000256" key="8">
    <source>
        <dbReference type="ARBA" id="ARBA00023136"/>
    </source>
</evidence>
<evidence type="ECO:0000313" key="14">
    <source>
        <dbReference type="Proteomes" id="UP001160519"/>
    </source>
</evidence>
<keyword evidence="11" id="KW-0998">Cell outer membrane</keyword>
<evidence type="ECO:0000256" key="12">
    <source>
        <dbReference type="ARBA" id="ARBA00023288"/>
    </source>
</evidence>
<dbReference type="Proteomes" id="UP001160519">
    <property type="component" value="Unassembled WGS sequence"/>
</dbReference>
<evidence type="ECO:0000256" key="4">
    <source>
        <dbReference type="ARBA" id="ARBA00016202"/>
    </source>
</evidence>
<evidence type="ECO:0000256" key="11">
    <source>
        <dbReference type="ARBA" id="ARBA00023237"/>
    </source>
</evidence>
<evidence type="ECO:0000256" key="10">
    <source>
        <dbReference type="ARBA" id="ARBA00023186"/>
    </source>
</evidence>
<comment type="caution">
    <text evidence="13">The sequence shown here is derived from an EMBL/GenBank/DDBJ whole genome shotgun (WGS) entry which is preliminary data.</text>
</comment>
<evidence type="ECO:0000313" key="13">
    <source>
        <dbReference type="EMBL" id="MDI1230603.1"/>
    </source>
</evidence>
<dbReference type="Pfam" id="PF03550">
    <property type="entry name" value="LolB"/>
    <property type="match status" value="1"/>
</dbReference>
<dbReference type="InterPro" id="IPR004565">
    <property type="entry name" value="OM_lipoprot_LolB"/>
</dbReference>
<evidence type="ECO:0000256" key="6">
    <source>
        <dbReference type="ARBA" id="ARBA00022729"/>
    </source>
</evidence>
<dbReference type="CDD" id="cd16326">
    <property type="entry name" value="LolB"/>
    <property type="match status" value="1"/>
</dbReference>